<dbReference type="EMBL" id="CP073721">
    <property type="protein sequence ID" value="UWZ36879.1"/>
    <property type="molecule type" value="Genomic_DNA"/>
</dbReference>
<reference evidence="3" key="1">
    <citation type="submission" date="2021-04" db="EMBL/GenBank/DDBJ databases">
        <title>Biosynthetic gene clusters of Dactylosporangioum roseum.</title>
        <authorList>
            <person name="Hartkoorn R.C."/>
            <person name="Beaudoing E."/>
            <person name="Hot D."/>
            <person name="Moureu S."/>
        </authorList>
    </citation>
    <scope>NUCLEOTIDE SEQUENCE</scope>
    <source>
        <strain evidence="3">NRRL B-16295</strain>
    </source>
</reference>
<gene>
    <name evidence="3" type="ORF">Drose_00615</name>
</gene>
<evidence type="ECO:0000313" key="3">
    <source>
        <dbReference type="EMBL" id="UWZ36879.1"/>
    </source>
</evidence>
<feature type="transmembrane region" description="Helical" evidence="2">
    <location>
        <begin position="22"/>
        <end position="44"/>
    </location>
</feature>
<keyword evidence="4" id="KW-1185">Reference proteome</keyword>
<proteinExistence type="predicted"/>
<keyword evidence="2" id="KW-0812">Transmembrane</keyword>
<organism evidence="3 4">
    <name type="scientific">Dactylosporangium roseum</name>
    <dbReference type="NCBI Taxonomy" id="47989"/>
    <lineage>
        <taxon>Bacteria</taxon>
        <taxon>Bacillati</taxon>
        <taxon>Actinomycetota</taxon>
        <taxon>Actinomycetes</taxon>
        <taxon>Micromonosporales</taxon>
        <taxon>Micromonosporaceae</taxon>
        <taxon>Dactylosporangium</taxon>
    </lineage>
</organism>
<evidence type="ECO:0000256" key="2">
    <source>
        <dbReference type="SAM" id="Phobius"/>
    </source>
</evidence>
<keyword evidence="2" id="KW-0472">Membrane</keyword>
<accession>A0ABY5Z4D2</accession>
<sequence>MDNPESWQPRITPSPPPQRGKVALWLLVGLAVGILLAGPAGYFTSRSMNGAEPKATESSTPEPGRSLSAYESVRRDLNKQKLSGDLAALADPWLPYLGGCLTNSDPYGPALNQGEKIHVGCMYGGISAHFALYDSSASRDEARAYHHRLNADAANLASGLAPPAKKTGAKTQVSGQYIEYANRLSTGTTICGVWWDRDDGSAAVMLEAVCDREFNGRWEPLRDIWQQYS</sequence>
<dbReference type="RefSeq" id="WP_260726232.1">
    <property type="nucleotide sequence ID" value="NZ_BAAABS010000053.1"/>
</dbReference>
<protein>
    <submittedName>
        <fullName evidence="3">Uncharacterized protein</fullName>
    </submittedName>
</protein>
<evidence type="ECO:0000313" key="4">
    <source>
        <dbReference type="Proteomes" id="UP001058271"/>
    </source>
</evidence>
<feature type="region of interest" description="Disordered" evidence="1">
    <location>
        <begin position="49"/>
        <end position="69"/>
    </location>
</feature>
<name>A0ABY5Z4D2_9ACTN</name>
<keyword evidence="2" id="KW-1133">Transmembrane helix</keyword>
<dbReference type="Proteomes" id="UP001058271">
    <property type="component" value="Chromosome"/>
</dbReference>
<evidence type="ECO:0000256" key="1">
    <source>
        <dbReference type="SAM" id="MobiDB-lite"/>
    </source>
</evidence>